<protein>
    <submittedName>
        <fullName evidence="1">Probable phosphoglycerate mutase</fullName>
    </submittedName>
</protein>
<gene>
    <name evidence="1" type="ORF">SAMN05216382_2164</name>
</gene>
<keyword evidence="2" id="KW-1185">Reference proteome</keyword>
<dbReference type="GO" id="GO:0016791">
    <property type="term" value="F:phosphatase activity"/>
    <property type="evidence" value="ECO:0007669"/>
    <property type="project" value="TreeGrafter"/>
</dbReference>
<dbReference type="Pfam" id="PF00300">
    <property type="entry name" value="His_Phos_1"/>
    <property type="match status" value="1"/>
</dbReference>
<dbReference type="PANTHER" id="PTHR48100">
    <property type="entry name" value="BROAD-SPECIFICITY PHOSPHATASE YOR283W-RELATED"/>
    <property type="match status" value="1"/>
</dbReference>
<dbReference type="Proteomes" id="UP000199214">
    <property type="component" value="Unassembled WGS sequence"/>
</dbReference>
<dbReference type="InterPro" id="IPR013078">
    <property type="entry name" value="His_Pase_superF_clade-1"/>
</dbReference>
<organism evidence="1 2">
    <name type="scientific">Sphingomonas palmae</name>
    <dbReference type="NCBI Taxonomy" id="1855283"/>
    <lineage>
        <taxon>Bacteria</taxon>
        <taxon>Pseudomonadati</taxon>
        <taxon>Pseudomonadota</taxon>
        <taxon>Alphaproteobacteria</taxon>
        <taxon>Sphingomonadales</taxon>
        <taxon>Sphingomonadaceae</taxon>
        <taxon>Sphingomonas</taxon>
    </lineage>
</organism>
<dbReference type="STRING" id="1855283.SAMN05216382_2164"/>
<dbReference type="CDD" id="cd07067">
    <property type="entry name" value="HP_PGM_like"/>
    <property type="match status" value="1"/>
</dbReference>
<name>A0A1H7R860_9SPHN</name>
<dbReference type="Gene3D" id="3.40.50.1240">
    <property type="entry name" value="Phosphoglycerate mutase-like"/>
    <property type="match status" value="1"/>
</dbReference>
<accession>A0A1H7R860</accession>
<dbReference type="InterPro" id="IPR029033">
    <property type="entry name" value="His_PPase_superfam"/>
</dbReference>
<sequence length="207" mass="22549">MVAGGSPLADDSLMTRTILLARHGVHAEVGHVLSGRSEISLSDEGRMQAEQLAAWLDRTRISSIHVSPRRRTRETADPLARRCGLSPVIAPALDEIDFGAFTGQSFAALDDDPRWATWNAERDTARCPDGETMAQAVERAWRYIRALPAGDALALCVTHCDVIRGLVVRHFGLPFTAIYGFNCDPGSVTTLELSDTGTRLVALNERP</sequence>
<evidence type="ECO:0000313" key="2">
    <source>
        <dbReference type="Proteomes" id="UP000199214"/>
    </source>
</evidence>
<dbReference type="SMART" id="SM00855">
    <property type="entry name" value="PGAM"/>
    <property type="match status" value="1"/>
</dbReference>
<reference evidence="2" key="1">
    <citation type="submission" date="2016-10" db="EMBL/GenBank/DDBJ databases">
        <authorList>
            <person name="Varghese N."/>
            <person name="Submissions S."/>
        </authorList>
    </citation>
    <scope>NUCLEOTIDE SEQUENCE [LARGE SCALE GENOMIC DNA]</scope>
    <source>
        <strain evidence="2">JS21-1</strain>
    </source>
</reference>
<dbReference type="SUPFAM" id="SSF53254">
    <property type="entry name" value="Phosphoglycerate mutase-like"/>
    <property type="match status" value="1"/>
</dbReference>
<evidence type="ECO:0000313" key="1">
    <source>
        <dbReference type="EMBL" id="SEL56312.1"/>
    </source>
</evidence>
<dbReference type="EMBL" id="FNZZ01000004">
    <property type="protein sequence ID" value="SEL56312.1"/>
    <property type="molecule type" value="Genomic_DNA"/>
</dbReference>
<dbReference type="InterPro" id="IPR050275">
    <property type="entry name" value="PGM_Phosphatase"/>
</dbReference>
<dbReference type="AlphaFoldDB" id="A0A1H7R860"/>
<proteinExistence type="predicted"/>